<feature type="transmembrane region" description="Helical" evidence="6">
    <location>
        <begin position="359"/>
        <end position="378"/>
    </location>
</feature>
<feature type="transmembrane region" description="Helical" evidence="6">
    <location>
        <begin position="749"/>
        <end position="770"/>
    </location>
</feature>
<reference evidence="8 9" key="1">
    <citation type="submission" date="2019-03" db="EMBL/GenBank/DDBJ databases">
        <title>Genomic Encyclopedia of Type Strains, Phase IV (KMG-IV): sequencing the most valuable type-strain genomes for metagenomic binning, comparative biology and taxonomic classification.</title>
        <authorList>
            <person name="Goeker M."/>
        </authorList>
    </citation>
    <scope>NUCLEOTIDE SEQUENCE [LARGE SCALE GENOMIC DNA]</scope>
    <source>
        <strain evidence="8 9">DSM 102852</strain>
    </source>
</reference>
<accession>A0A4R6Y6M4</accession>
<name>A0A4R6Y6M4_9BURK</name>
<feature type="transmembrane region" description="Helical" evidence="6">
    <location>
        <begin position="693"/>
        <end position="712"/>
    </location>
</feature>
<dbReference type="EMBL" id="SNZE01000017">
    <property type="protein sequence ID" value="TDR30751.1"/>
    <property type="molecule type" value="Genomic_DNA"/>
</dbReference>
<feature type="transmembrane region" description="Helical" evidence="6">
    <location>
        <begin position="665"/>
        <end position="687"/>
    </location>
</feature>
<gene>
    <name evidence="8" type="ORF">DFR44_11730</name>
</gene>
<sequence>MNIKPNNNNSWQVIVLIFSAVLMLGVLGFKWPSSSSWISKNPLTLLPHGYSGLSPQDQVLLEKAQQQQRRTSEKQIILLFCADKPEQAENALNKASQILEQYQNIIEPSKVQNPEVIQSIIDFYSPHVYQLLTDEQKQKIQNQSDQEWIAEVKRNSLMPFSVGLSSADDPFANLQTWLLHQSKKTAVYQGDTGHWETEFDGKKYQILFYQSVDEGLSLDANSQLLDILEQIKHSIAQDNSNVLVHMAGIPLHVAAATKQANYEVSLFGSISTVAVLILLWLAYRSIRATLAVTLSLAYGMLLAFFVTLFVFGEVHILTLVFGTSLIGVAEDFGFHFLAARQNMRQSHMAVVKKHIAPGMFFAFSTTILSYLFLGFPPFPALRQIAVFSATGITGAAAFVWVLFPLLFKQMGEPTQLNKLFARSWRVYIHLAFHFSTKAKVLAGLGFVLLIVISLSRLTFKDDLRQLQNSPQWLLEEQRLVGQVLRESNSQFLLITAPSEQQLLEKEEQLRSVLEPTLSSFPNIHYRAISEWIPSIQRQRDNETIAIQKFKSIKDRLGLTKEPIESTYITPTEALSQPFAAILKSQWLGEQTDGRWASVVNILGPINASQLKTIENSTQKMDGVIWVDSVAQYSQLLAKYRNIIITLLILSYLATWFLLRARYNRHAWLILLPPALSSLLTLVVLSWLGISVQLFTVLPLLLVLGMGVDYGIFLVEHVKEQEKMWMVTCLSTISTILSLGMLGFSQTPALHVLGLSLGLGVTFSCVLAAFVGKYVAKQKLLTAE</sequence>
<feature type="transmembrane region" description="Helical" evidence="6">
    <location>
        <begin position="264"/>
        <end position="283"/>
    </location>
</feature>
<protein>
    <submittedName>
        <fullName evidence="8">Putative exporter</fullName>
    </submittedName>
</protein>
<keyword evidence="9" id="KW-1185">Reference proteome</keyword>
<evidence type="ECO:0000256" key="6">
    <source>
        <dbReference type="SAM" id="Phobius"/>
    </source>
</evidence>
<dbReference type="GO" id="GO:0005886">
    <property type="term" value="C:plasma membrane"/>
    <property type="evidence" value="ECO:0007669"/>
    <property type="project" value="UniProtKB-SubCell"/>
</dbReference>
<keyword evidence="5 6" id="KW-0472">Membrane</keyword>
<keyword evidence="4 6" id="KW-1133">Transmembrane helix</keyword>
<dbReference type="OrthoDB" id="9780358at2"/>
<dbReference type="Pfam" id="PF03176">
    <property type="entry name" value="MMPL"/>
    <property type="match status" value="1"/>
</dbReference>
<dbReference type="Gene3D" id="1.20.1640.10">
    <property type="entry name" value="Multidrug efflux transporter AcrB transmembrane domain"/>
    <property type="match status" value="2"/>
</dbReference>
<evidence type="ECO:0000256" key="5">
    <source>
        <dbReference type="ARBA" id="ARBA00023136"/>
    </source>
</evidence>
<evidence type="ECO:0000256" key="2">
    <source>
        <dbReference type="ARBA" id="ARBA00022475"/>
    </source>
</evidence>
<evidence type="ECO:0000313" key="8">
    <source>
        <dbReference type="EMBL" id="TDR30751.1"/>
    </source>
</evidence>
<feature type="transmembrane region" description="Helical" evidence="6">
    <location>
        <begin position="290"/>
        <end position="310"/>
    </location>
</feature>
<evidence type="ECO:0000313" key="9">
    <source>
        <dbReference type="Proteomes" id="UP000294480"/>
    </source>
</evidence>
<dbReference type="SUPFAM" id="SSF82866">
    <property type="entry name" value="Multidrug efflux transporter AcrB transmembrane domain"/>
    <property type="match status" value="2"/>
</dbReference>
<comment type="caution">
    <text evidence="8">The sequence shown here is derived from an EMBL/GenBank/DDBJ whole genome shotgun (WGS) entry which is preliminary data.</text>
</comment>
<proteinExistence type="predicted"/>
<feature type="domain" description="Membrane transport protein MMPL" evidence="7">
    <location>
        <begin position="227"/>
        <end position="413"/>
    </location>
</feature>
<evidence type="ECO:0000259" key="7">
    <source>
        <dbReference type="Pfam" id="PF03176"/>
    </source>
</evidence>
<dbReference type="AlphaFoldDB" id="A0A4R6Y6M4"/>
<keyword evidence="3 6" id="KW-0812">Transmembrane</keyword>
<dbReference type="PANTHER" id="PTHR33406">
    <property type="entry name" value="MEMBRANE PROTEIN MJ1562-RELATED"/>
    <property type="match status" value="1"/>
</dbReference>
<feature type="transmembrane region" description="Helical" evidence="6">
    <location>
        <begin position="384"/>
        <end position="407"/>
    </location>
</feature>
<dbReference type="InterPro" id="IPR004869">
    <property type="entry name" value="MMPL_dom"/>
</dbReference>
<feature type="transmembrane region" description="Helical" evidence="6">
    <location>
        <begin position="724"/>
        <end position="743"/>
    </location>
</feature>
<evidence type="ECO:0000256" key="1">
    <source>
        <dbReference type="ARBA" id="ARBA00004651"/>
    </source>
</evidence>
<dbReference type="InterPro" id="IPR050545">
    <property type="entry name" value="Mycobact_MmpL"/>
</dbReference>
<feature type="transmembrane region" description="Helical" evidence="6">
    <location>
        <begin position="316"/>
        <end position="338"/>
    </location>
</feature>
<dbReference type="PANTHER" id="PTHR33406:SF13">
    <property type="entry name" value="MEMBRANE PROTEIN YDFJ"/>
    <property type="match status" value="1"/>
</dbReference>
<organism evidence="8 9">
    <name type="scientific">Hydromonas duriensis</name>
    <dbReference type="NCBI Taxonomy" id="1527608"/>
    <lineage>
        <taxon>Bacteria</taxon>
        <taxon>Pseudomonadati</taxon>
        <taxon>Pseudomonadota</taxon>
        <taxon>Betaproteobacteria</taxon>
        <taxon>Burkholderiales</taxon>
        <taxon>Burkholderiaceae</taxon>
        <taxon>Hydromonas</taxon>
    </lineage>
</organism>
<dbReference type="RefSeq" id="WP_133620861.1">
    <property type="nucleotide sequence ID" value="NZ_SNZE01000017.1"/>
</dbReference>
<feature type="transmembrane region" description="Helical" evidence="6">
    <location>
        <begin position="639"/>
        <end position="658"/>
    </location>
</feature>
<dbReference type="Proteomes" id="UP000294480">
    <property type="component" value="Unassembled WGS sequence"/>
</dbReference>
<keyword evidence="2" id="KW-1003">Cell membrane</keyword>
<evidence type="ECO:0000256" key="4">
    <source>
        <dbReference type="ARBA" id="ARBA00022989"/>
    </source>
</evidence>
<comment type="subcellular location">
    <subcellularLocation>
        <location evidence="1">Cell membrane</location>
        <topology evidence="1">Multi-pass membrane protein</topology>
    </subcellularLocation>
</comment>
<evidence type="ECO:0000256" key="3">
    <source>
        <dbReference type="ARBA" id="ARBA00022692"/>
    </source>
</evidence>